<keyword evidence="6 9" id="KW-1133">Transmembrane helix</keyword>
<feature type="transmembrane region" description="Helical" evidence="9">
    <location>
        <begin position="12"/>
        <end position="30"/>
    </location>
</feature>
<evidence type="ECO:0000256" key="3">
    <source>
        <dbReference type="ARBA" id="ARBA00022448"/>
    </source>
</evidence>
<keyword evidence="11" id="KW-1185">Reference proteome</keyword>
<comment type="similarity">
    <text evidence="2">Belongs to the autoinducer-2 exporter (AI-2E) (TC 2.A.86) family.</text>
</comment>
<dbReference type="RefSeq" id="WP_318786257.1">
    <property type="nucleotide sequence ID" value="NZ_JAWDKC010000024.1"/>
</dbReference>
<comment type="caution">
    <text evidence="10">The sequence shown here is derived from an EMBL/GenBank/DDBJ whole genome shotgun (WGS) entry which is preliminary data.</text>
</comment>
<accession>A0ABU3VQY7</accession>
<evidence type="ECO:0008006" key="12">
    <source>
        <dbReference type="Google" id="ProtNLM"/>
    </source>
</evidence>
<evidence type="ECO:0000256" key="6">
    <source>
        <dbReference type="ARBA" id="ARBA00022989"/>
    </source>
</evidence>
<evidence type="ECO:0000313" key="10">
    <source>
        <dbReference type="EMBL" id="MDV0445828.1"/>
    </source>
</evidence>
<reference evidence="10 11" key="1">
    <citation type="submission" date="2023-06" db="EMBL/GenBank/DDBJ databases">
        <title>Genome sequence of Methanimicrococcus sp. At1.</title>
        <authorList>
            <person name="Protasov E."/>
            <person name="Platt K."/>
            <person name="Poehlein A."/>
            <person name="Daniel R."/>
            <person name="Brune A."/>
        </authorList>
    </citation>
    <scope>NUCLEOTIDE SEQUENCE [LARGE SCALE GENOMIC DNA]</scope>
    <source>
        <strain evidence="10 11">At1</strain>
    </source>
</reference>
<keyword evidence="3" id="KW-0813">Transport</keyword>
<evidence type="ECO:0000313" key="11">
    <source>
        <dbReference type="Proteomes" id="UP001272052"/>
    </source>
</evidence>
<feature type="transmembrane region" description="Helical" evidence="9">
    <location>
        <begin position="271"/>
        <end position="288"/>
    </location>
</feature>
<feature type="transmembrane region" description="Helical" evidence="9">
    <location>
        <begin position="36"/>
        <end position="55"/>
    </location>
</feature>
<feature type="region of interest" description="Disordered" evidence="8">
    <location>
        <begin position="137"/>
        <end position="172"/>
    </location>
</feature>
<feature type="transmembrane region" description="Helical" evidence="9">
    <location>
        <begin position="67"/>
        <end position="93"/>
    </location>
</feature>
<feature type="transmembrane region" description="Helical" evidence="9">
    <location>
        <begin position="329"/>
        <end position="349"/>
    </location>
</feature>
<sequence length="419" mass="45646">MGLSINKKVWQYMAVVTALLFIVIAFLFYIKPVFIALVLGVLVTVSLSKIVDMFSKATQKYSAKERKVIAVISSVSVILIAVLLLFSGAVHLVNNVSTVIETLEDFTGQYNETAEDMAENLTNISFNETFLDREFQENGINNSGSGSDTGAGPPPTPANDSQNNTTNTSDASNSSVPLLFSFDLSATNLIQSVLTAGSGLMSSTTETLSFIGSTIFAACLIIPIMAGYYFKDRGNIRSKFIAMVPEKYKETVGFAMQNIVNDMGAFTIMKVIEIVIITFLYCAGFYVIGLPHWLLAGVLIGLFNFVPYVGFALPAIPVTVYAYTLGTEIMFSAIGIITVIQLFDYFFILPNMVMKTVKVSSFTAVILTLAGLKLAGVFGLIFAVPIYIFCKIILKSCYKMLVKMYPDPSDPAEIILDEG</sequence>
<keyword evidence="5 9" id="KW-0812">Transmembrane</keyword>
<dbReference type="PANTHER" id="PTHR21716">
    <property type="entry name" value="TRANSMEMBRANE PROTEIN"/>
    <property type="match status" value="1"/>
</dbReference>
<dbReference type="EMBL" id="JAWDKC010000024">
    <property type="protein sequence ID" value="MDV0445828.1"/>
    <property type="molecule type" value="Genomic_DNA"/>
</dbReference>
<protein>
    <recommendedName>
        <fullName evidence="12">AI-2E family transporter</fullName>
    </recommendedName>
</protein>
<feature type="transmembrane region" description="Helical" evidence="9">
    <location>
        <begin position="208"/>
        <end position="230"/>
    </location>
</feature>
<keyword evidence="7 9" id="KW-0472">Membrane</keyword>
<dbReference type="InterPro" id="IPR002549">
    <property type="entry name" value="AI-2E-like"/>
</dbReference>
<evidence type="ECO:0000256" key="2">
    <source>
        <dbReference type="ARBA" id="ARBA00009773"/>
    </source>
</evidence>
<keyword evidence="4" id="KW-1003">Cell membrane</keyword>
<evidence type="ECO:0000256" key="4">
    <source>
        <dbReference type="ARBA" id="ARBA00022475"/>
    </source>
</evidence>
<evidence type="ECO:0000256" key="5">
    <source>
        <dbReference type="ARBA" id="ARBA00022692"/>
    </source>
</evidence>
<organism evidence="10 11">
    <name type="scientific">Methanimicrococcus hacksteinii</name>
    <dbReference type="NCBI Taxonomy" id="3028293"/>
    <lineage>
        <taxon>Archaea</taxon>
        <taxon>Methanobacteriati</taxon>
        <taxon>Methanobacteriota</taxon>
        <taxon>Stenosarchaea group</taxon>
        <taxon>Methanomicrobia</taxon>
        <taxon>Methanosarcinales</taxon>
        <taxon>Methanosarcinaceae</taxon>
        <taxon>Methanimicrococcus</taxon>
    </lineage>
</organism>
<comment type="subcellular location">
    <subcellularLocation>
        <location evidence="1">Cell membrane</location>
        <topology evidence="1">Multi-pass membrane protein</topology>
    </subcellularLocation>
</comment>
<evidence type="ECO:0000256" key="8">
    <source>
        <dbReference type="SAM" id="MobiDB-lite"/>
    </source>
</evidence>
<evidence type="ECO:0000256" key="9">
    <source>
        <dbReference type="SAM" id="Phobius"/>
    </source>
</evidence>
<feature type="transmembrane region" description="Helical" evidence="9">
    <location>
        <begin position="361"/>
        <end position="394"/>
    </location>
</feature>
<proteinExistence type="inferred from homology"/>
<evidence type="ECO:0000256" key="7">
    <source>
        <dbReference type="ARBA" id="ARBA00023136"/>
    </source>
</evidence>
<dbReference type="PANTHER" id="PTHR21716:SF53">
    <property type="entry name" value="PERMEASE PERM-RELATED"/>
    <property type="match status" value="1"/>
</dbReference>
<evidence type="ECO:0000256" key="1">
    <source>
        <dbReference type="ARBA" id="ARBA00004651"/>
    </source>
</evidence>
<feature type="compositionally biased region" description="Low complexity" evidence="8">
    <location>
        <begin position="158"/>
        <end position="172"/>
    </location>
</feature>
<dbReference type="Pfam" id="PF01594">
    <property type="entry name" value="AI-2E_transport"/>
    <property type="match status" value="1"/>
</dbReference>
<feature type="compositionally biased region" description="Polar residues" evidence="8">
    <location>
        <begin position="138"/>
        <end position="148"/>
    </location>
</feature>
<feature type="transmembrane region" description="Helical" evidence="9">
    <location>
        <begin position="294"/>
        <end position="322"/>
    </location>
</feature>
<gene>
    <name evidence="10" type="ORF">MmiAt1_14270</name>
</gene>
<dbReference type="Proteomes" id="UP001272052">
    <property type="component" value="Unassembled WGS sequence"/>
</dbReference>
<name>A0ABU3VQY7_9EURY</name>